<gene>
    <name evidence="1" type="ORF">L2764_25400</name>
</gene>
<proteinExistence type="predicted"/>
<dbReference type="RefSeq" id="WP_248943153.1">
    <property type="nucleotide sequence ID" value="NZ_JAKIKS010000199.1"/>
</dbReference>
<reference evidence="1 2" key="1">
    <citation type="submission" date="2022-01" db="EMBL/GenBank/DDBJ databases">
        <title>Whole genome-based taxonomy of the Shewanellaceae.</title>
        <authorList>
            <person name="Martin-Rodriguez A.J."/>
        </authorList>
    </citation>
    <scope>NUCLEOTIDE SEQUENCE [LARGE SCALE GENOMIC DNA]</scope>
    <source>
        <strain evidence="1 2">DSM 17177</strain>
    </source>
</reference>
<comment type="caution">
    <text evidence="1">The sequence shown here is derived from an EMBL/GenBank/DDBJ whole genome shotgun (WGS) entry which is preliminary data.</text>
</comment>
<keyword evidence="2" id="KW-1185">Reference proteome</keyword>
<dbReference type="EMBL" id="JAKIKS010000199">
    <property type="protein sequence ID" value="MCL1127718.1"/>
    <property type="molecule type" value="Genomic_DNA"/>
</dbReference>
<evidence type="ECO:0000313" key="1">
    <source>
        <dbReference type="EMBL" id="MCL1127718.1"/>
    </source>
</evidence>
<dbReference type="Proteomes" id="UP001203423">
    <property type="component" value="Unassembled WGS sequence"/>
</dbReference>
<evidence type="ECO:0008006" key="3">
    <source>
        <dbReference type="Google" id="ProtNLM"/>
    </source>
</evidence>
<protein>
    <recommendedName>
        <fullName evidence="3">Orphan protein</fullName>
    </recommendedName>
</protein>
<name>A0ABT0LJ55_9GAMM</name>
<organism evidence="1 2">
    <name type="scientific">Shewanella surugensis</name>
    <dbReference type="NCBI Taxonomy" id="212020"/>
    <lineage>
        <taxon>Bacteria</taxon>
        <taxon>Pseudomonadati</taxon>
        <taxon>Pseudomonadota</taxon>
        <taxon>Gammaproteobacteria</taxon>
        <taxon>Alteromonadales</taxon>
        <taxon>Shewanellaceae</taxon>
        <taxon>Shewanella</taxon>
    </lineage>
</organism>
<accession>A0ABT0LJ55</accession>
<sequence length="148" mass="15976">MINAIGSTMQMPSMQFNQSSMTSEERISVQALLADFSADDLSEIDAMSIVEGLSSAGIAPSQELAQIMAESGFDAQAIGEMAGVNDAQMPPPPPQNEMIHSTEILSFLEELLEDFDGQLSNDEQQSILSQVQSQFGMKQSDSIIDIRA</sequence>
<evidence type="ECO:0000313" key="2">
    <source>
        <dbReference type="Proteomes" id="UP001203423"/>
    </source>
</evidence>